<gene>
    <name evidence="3" type="ORF">VCB98_12435</name>
</gene>
<keyword evidence="4" id="KW-1185">Reference proteome</keyword>
<dbReference type="InterPro" id="IPR002869">
    <property type="entry name" value="Pyrv_flavodox_OxRed_cen"/>
</dbReference>
<name>A0AAP6JGB7_9GAMM</name>
<dbReference type="AlphaFoldDB" id="A0AAP6JGB7"/>
<feature type="non-terminal residue" evidence="3">
    <location>
        <position position="68"/>
    </location>
</feature>
<dbReference type="Proteomes" id="UP001302316">
    <property type="component" value="Unassembled WGS sequence"/>
</dbReference>
<reference evidence="3 4" key="1">
    <citation type="submission" date="2023-12" db="EMBL/GenBank/DDBJ databases">
        <title>Whole-genome sequencing of halo(alkali)philic microorganisms from hypersaline lakes.</title>
        <authorList>
            <person name="Sorokin D.Y."/>
            <person name="Merkel A.Y."/>
            <person name="Messina E."/>
            <person name="Yakimov M."/>
        </authorList>
    </citation>
    <scope>NUCLEOTIDE SEQUENCE [LARGE SCALE GENOMIC DNA]</scope>
    <source>
        <strain evidence="3 4">AB-CW1</strain>
    </source>
</reference>
<dbReference type="Pfam" id="PF01558">
    <property type="entry name" value="POR"/>
    <property type="match status" value="1"/>
</dbReference>
<accession>A0AAP6JGB7</accession>
<dbReference type="Gene3D" id="3.40.920.10">
    <property type="entry name" value="Pyruvate-ferredoxin oxidoreductase, PFOR, domain III"/>
    <property type="match status" value="1"/>
</dbReference>
<sequence length="68" mass="7369">MPKVNDFTLKIATVNGTGSASANGLLMKSIFRMGVPVMGKNYFPSNIQGLPTWYEIRVTDPGHLTRAG</sequence>
<evidence type="ECO:0000313" key="3">
    <source>
        <dbReference type="EMBL" id="MEA5446626.1"/>
    </source>
</evidence>
<dbReference type="InterPro" id="IPR019752">
    <property type="entry name" value="Pyrv/ketoisovalerate_OxRed_cat"/>
</dbReference>
<comment type="caution">
    <text evidence="3">The sequence shown here is derived from an EMBL/GenBank/DDBJ whole genome shotgun (WGS) entry which is preliminary data.</text>
</comment>
<organism evidence="3 4">
    <name type="scientific">Natronospira elongata</name>
    <dbReference type="NCBI Taxonomy" id="3110268"/>
    <lineage>
        <taxon>Bacteria</taxon>
        <taxon>Pseudomonadati</taxon>
        <taxon>Pseudomonadota</taxon>
        <taxon>Gammaproteobacteria</taxon>
        <taxon>Natronospirales</taxon>
        <taxon>Natronospiraceae</taxon>
        <taxon>Natronospira</taxon>
    </lineage>
</organism>
<dbReference type="EMBL" id="JAYGII010000043">
    <property type="protein sequence ID" value="MEA5446626.1"/>
    <property type="molecule type" value="Genomic_DNA"/>
</dbReference>
<dbReference type="SUPFAM" id="SSF53323">
    <property type="entry name" value="Pyruvate-ferredoxin oxidoreductase, PFOR, domain III"/>
    <property type="match status" value="1"/>
</dbReference>
<dbReference type="RefSeq" id="WP_346053019.1">
    <property type="nucleotide sequence ID" value="NZ_JAYGII010000043.1"/>
</dbReference>
<evidence type="ECO:0000313" key="4">
    <source>
        <dbReference type="Proteomes" id="UP001302316"/>
    </source>
</evidence>
<evidence type="ECO:0000256" key="1">
    <source>
        <dbReference type="ARBA" id="ARBA00023002"/>
    </source>
</evidence>
<keyword evidence="1" id="KW-0560">Oxidoreductase</keyword>
<feature type="domain" description="Pyruvate/ketoisovalerate oxidoreductase catalytic" evidence="2">
    <location>
        <begin position="16"/>
        <end position="61"/>
    </location>
</feature>
<proteinExistence type="predicted"/>
<protein>
    <submittedName>
        <fullName evidence="3">2-oxoacid:acceptor oxidoreductase family protein</fullName>
    </submittedName>
</protein>
<evidence type="ECO:0000259" key="2">
    <source>
        <dbReference type="Pfam" id="PF01558"/>
    </source>
</evidence>
<dbReference type="GO" id="GO:0016903">
    <property type="term" value="F:oxidoreductase activity, acting on the aldehyde or oxo group of donors"/>
    <property type="evidence" value="ECO:0007669"/>
    <property type="project" value="InterPro"/>
</dbReference>